<dbReference type="AlphaFoldDB" id="L0FYP0"/>
<sequence>MVSLNNVKRLFHSFKTAYFNLVINLNRYLFSMKKSFFWLFPLLISACQQKDHDTQQLDALTYTMDTVTVDAKGEILDVKRSLGNSGITNDQQFLYNFNLFDHHLEKIDLNKLELVHKTPFQKEGPNGAGNNMSSFQYLKQDLLLISSGFYKLKVFDLHGKAIQHISLIDQNWKGKVIQDAELCRKNLLIDQNLTKVLTLVTEEGLNTNHKAELALFDLDKHTVSRFDIDPEEKIKHYSLSSEDYTYLPPLIYFSIQNDLPVITHQFTNEIYWYDSAANQIQEVDYESHLTPNEVSTALHNRFGTTEELFEVFEKMNEQIRFGHLVYDPNSDRYFRFSFQTEFKEKSGREVTLLKPKTRRCT</sequence>
<proteinExistence type="predicted"/>
<name>L0FYP0_ECHVK</name>
<dbReference type="KEGG" id="evi:Echvi_1903"/>
<dbReference type="Proteomes" id="UP000010796">
    <property type="component" value="Chromosome"/>
</dbReference>
<organism evidence="1 2">
    <name type="scientific">Echinicola vietnamensis (strain DSM 17526 / LMG 23754 / KMM 6221)</name>
    <dbReference type="NCBI Taxonomy" id="926556"/>
    <lineage>
        <taxon>Bacteria</taxon>
        <taxon>Pseudomonadati</taxon>
        <taxon>Bacteroidota</taxon>
        <taxon>Cytophagia</taxon>
        <taxon>Cytophagales</taxon>
        <taxon>Cyclobacteriaceae</taxon>
        <taxon>Echinicola</taxon>
    </lineage>
</organism>
<gene>
    <name evidence="1" type="ordered locus">Echvi_1903</name>
</gene>
<evidence type="ECO:0000313" key="1">
    <source>
        <dbReference type="EMBL" id="AGA78158.1"/>
    </source>
</evidence>
<dbReference type="EMBL" id="CP003346">
    <property type="protein sequence ID" value="AGA78158.1"/>
    <property type="molecule type" value="Genomic_DNA"/>
</dbReference>
<accession>L0FYP0</accession>
<reference evidence="2" key="1">
    <citation type="submission" date="2012-02" db="EMBL/GenBank/DDBJ databases">
        <title>The complete genome of Echinicola vietnamensis DSM 17526.</title>
        <authorList>
            <person name="Lucas S."/>
            <person name="Copeland A."/>
            <person name="Lapidus A."/>
            <person name="Glavina del Rio T."/>
            <person name="Dalin E."/>
            <person name="Tice H."/>
            <person name="Bruce D."/>
            <person name="Goodwin L."/>
            <person name="Pitluck S."/>
            <person name="Peters L."/>
            <person name="Ovchinnikova G."/>
            <person name="Teshima H."/>
            <person name="Kyrpides N."/>
            <person name="Mavromatis K."/>
            <person name="Ivanova N."/>
            <person name="Brettin T."/>
            <person name="Detter J.C."/>
            <person name="Han C."/>
            <person name="Larimer F."/>
            <person name="Land M."/>
            <person name="Hauser L."/>
            <person name="Markowitz V."/>
            <person name="Cheng J.-F."/>
            <person name="Hugenholtz P."/>
            <person name="Woyke T."/>
            <person name="Wu D."/>
            <person name="Brambilla E."/>
            <person name="Klenk H.-P."/>
            <person name="Eisen J.A."/>
        </authorList>
    </citation>
    <scope>NUCLEOTIDE SEQUENCE [LARGE SCALE GENOMIC DNA]</scope>
    <source>
        <strain evidence="2">DSM 17526 / LMG 23754 / KMM 6221</strain>
    </source>
</reference>
<keyword evidence="2" id="KW-1185">Reference proteome</keyword>
<dbReference type="HOGENOM" id="CLU_059145_0_0_10"/>
<evidence type="ECO:0000313" key="2">
    <source>
        <dbReference type="Proteomes" id="UP000010796"/>
    </source>
</evidence>
<dbReference type="InterPro" id="IPR025316">
    <property type="entry name" value="DUF4221"/>
</dbReference>
<dbReference type="Pfam" id="PF13970">
    <property type="entry name" value="DUF4221"/>
    <property type="match status" value="1"/>
</dbReference>
<protein>
    <submittedName>
        <fullName evidence="1">Uncharacterized protein</fullName>
    </submittedName>
</protein>